<reference evidence="2" key="1">
    <citation type="journal article" date="2013" name="Genetics">
        <title>The draft genome and transcriptome of Panagrellus redivivus are shaped by the harsh demands of a free-living lifestyle.</title>
        <authorList>
            <person name="Srinivasan J."/>
            <person name="Dillman A.R."/>
            <person name="Macchietto M.G."/>
            <person name="Heikkinen L."/>
            <person name="Lakso M."/>
            <person name="Fracchia K.M."/>
            <person name="Antoshechkin I."/>
            <person name="Mortazavi A."/>
            <person name="Wong G."/>
            <person name="Sternberg P.W."/>
        </authorList>
    </citation>
    <scope>NUCLEOTIDE SEQUENCE [LARGE SCALE GENOMIC DNA]</scope>
    <source>
        <strain evidence="2">MT8872</strain>
    </source>
</reference>
<organism evidence="2 3">
    <name type="scientific">Panagrellus redivivus</name>
    <name type="common">Microworm</name>
    <dbReference type="NCBI Taxonomy" id="6233"/>
    <lineage>
        <taxon>Eukaryota</taxon>
        <taxon>Metazoa</taxon>
        <taxon>Ecdysozoa</taxon>
        <taxon>Nematoda</taxon>
        <taxon>Chromadorea</taxon>
        <taxon>Rhabditida</taxon>
        <taxon>Tylenchina</taxon>
        <taxon>Panagrolaimomorpha</taxon>
        <taxon>Panagrolaimoidea</taxon>
        <taxon>Panagrolaimidae</taxon>
        <taxon>Panagrellus</taxon>
    </lineage>
</organism>
<reference evidence="3" key="2">
    <citation type="submission" date="2020-10" db="UniProtKB">
        <authorList>
            <consortium name="WormBaseParasite"/>
        </authorList>
    </citation>
    <scope>IDENTIFICATION</scope>
</reference>
<evidence type="ECO:0000256" key="1">
    <source>
        <dbReference type="SAM" id="MobiDB-lite"/>
    </source>
</evidence>
<proteinExistence type="predicted"/>
<feature type="region of interest" description="Disordered" evidence="1">
    <location>
        <begin position="1"/>
        <end position="76"/>
    </location>
</feature>
<keyword evidence="2" id="KW-1185">Reference proteome</keyword>
<accession>A0A7E4VZ87</accession>
<dbReference type="WBParaSite" id="Pan_g4928.t1">
    <property type="protein sequence ID" value="Pan_g4928.t1"/>
    <property type="gene ID" value="Pan_g4928"/>
</dbReference>
<dbReference type="Proteomes" id="UP000492821">
    <property type="component" value="Unassembled WGS sequence"/>
</dbReference>
<evidence type="ECO:0000313" key="2">
    <source>
        <dbReference type="Proteomes" id="UP000492821"/>
    </source>
</evidence>
<feature type="compositionally biased region" description="Polar residues" evidence="1">
    <location>
        <begin position="1"/>
        <end position="11"/>
    </location>
</feature>
<dbReference type="AlphaFoldDB" id="A0A7E4VZ87"/>
<name>A0A7E4VZ87_PANRE</name>
<evidence type="ECO:0000313" key="3">
    <source>
        <dbReference type="WBParaSite" id="Pan_g4928.t1"/>
    </source>
</evidence>
<sequence>MFRVYMSQSSNDESEDGLAWPPLSPDLHQKENRKPLKRTPKVPKRKADATDINSPKRTRTPTDVTNRETEELQQINTDEESISNWFTIQSEALKLSRNLEKGVLSDLSLTDLRLSNLYRQVYPSRVNEIKQVMRDKQWQFKRTVLIVSHTAGSKTYSIEDGAHRFLAMSELISEHDTNWESRQRVQCMVYENLTDEQRYALIPDLTRADKHLPLRFVDDIELIRQYNASHGMTSKRAPWSAIEATKFYDNLLGNKKQSEFSIIQKIKLACLPEADWTTIKQYLVAFQDNQINFVPPRSHPEMNRQYGYRDLNNIEFWKRFQKQYERNPAQTVAAFGKVDGAFRDYDTLDELIRNGISKFLGKLSAIGFEYSSIEDVFDELVKASSVTVMDLKWISDFVDVETVLRATRKVQFVVMVSIDGLFSRPLWEHKANGLLPTPTLRLNLLLKSHAELRVNNVYQNTMDVWVYIRNQDLLCPKEDVEEALKEQPLSTTMKPREFAVVLKTLLSWKFAESIPRMLIIPPLVGLEDFAELFKGCIYPADLIYINTDHRDRMNQCRK</sequence>
<protein>
    <submittedName>
        <fullName evidence="3">ParB domain-containing protein</fullName>
    </submittedName>
</protein>
<feature type="compositionally biased region" description="Basic residues" evidence="1">
    <location>
        <begin position="35"/>
        <end position="44"/>
    </location>
</feature>